<keyword evidence="12" id="KW-1185">Reference proteome</keyword>
<dbReference type="EMBL" id="JBBMFD010000002">
    <property type="protein sequence ID" value="MEQ2439767.1"/>
    <property type="molecule type" value="Genomic_DNA"/>
</dbReference>
<feature type="transmembrane region" description="Helical" evidence="9">
    <location>
        <begin position="157"/>
        <end position="175"/>
    </location>
</feature>
<feature type="transmembrane region" description="Helical" evidence="9">
    <location>
        <begin position="55"/>
        <end position="73"/>
    </location>
</feature>
<gene>
    <name evidence="11" type="ORF">WMO26_02880</name>
</gene>
<dbReference type="InterPro" id="IPR006153">
    <property type="entry name" value="Cation/H_exchanger_TM"/>
</dbReference>
<comment type="caution">
    <text evidence="11">The sequence shown here is derived from an EMBL/GenBank/DDBJ whole genome shotgun (WGS) entry which is preliminary data.</text>
</comment>
<keyword evidence="4" id="KW-1003">Cell membrane</keyword>
<feature type="domain" description="RCK C-terminal" evidence="10">
    <location>
        <begin position="395"/>
        <end position="471"/>
    </location>
</feature>
<evidence type="ECO:0000256" key="7">
    <source>
        <dbReference type="ARBA" id="ARBA00023065"/>
    </source>
</evidence>
<evidence type="ECO:0000313" key="12">
    <source>
        <dbReference type="Proteomes" id="UP001489509"/>
    </source>
</evidence>
<feature type="transmembrane region" description="Helical" evidence="9">
    <location>
        <begin position="181"/>
        <end position="204"/>
    </location>
</feature>
<evidence type="ECO:0000256" key="3">
    <source>
        <dbReference type="ARBA" id="ARBA00022449"/>
    </source>
</evidence>
<dbReference type="PROSITE" id="PS51202">
    <property type="entry name" value="RCK_C"/>
    <property type="match status" value="1"/>
</dbReference>
<feature type="transmembrane region" description="Helical" evidence="9">
    <location>
        <begin position="293"/>
        <end position="320"/>
    </location>
</feature>
<dbReference type="Pfam" id="PF00999">
    <property type="entry name" value="Na_H_Exchanger"/>
    <property type="match status" value="1"/>
</dbReference>
<keyword evidence="3" id="KW-0050">Antiport</keyword>
<evidence type="ECO:0000256" key="4">
    <source>
        <dbReference type="ARBA" id="ARBA00022475"/>
    </source>
</evidence>
<feature type="transmembrane region" description="Helical" evidence="9">
    <location>
        <begin position="332"/>
        <end position="352"/>
    </location>
</feature>
<evidence type="ECO:0000313" key="11">
    <source>
        <dbReference type="EMBL" id="MEQ2439767.1"/>
    </source>
</evidence>
<dbReference type="Pfam" id="PF02080">
    <property type="entry name" value="TrkA_C"/>
    <property type="match status" value="1"/>
</dbReference>
<dbReference type="PANTHER" id="PTHR32507:SF7">
    <property type="entry name" value="K(+)_H(+) ANTIPORTER NHAP2"/>
    <property type="match status" value="1"/>
</dbReference>
<name>A0ABV1DXK2_9FIRM</name>
<keyword evidence="8 9" id="KW-0472">Membrane</keyword>
<feature type="transmembrane region" description="Helical" evidence="9">
    <location>
        <begin position="358"/>
        <end position="381"/>
    </location>
</feature>
<reference evidence="11 12" key="1">
    <citation type="submission" date="2024-03" db="EMBL/GenBank/DDBJ databases">
        <title>Human intestinal bacterial collection.</title>
        <authorList>
            <person name="Pauvert C."/>
            <person name="Hitch T.C.A."/>
            <person name="Clavel T."/>
        </authorList>
    </citation>
    <scope>NUCLEOTIDE SEQUENCE [LARGE SCALE GENOMIC DNA]</scope>
    <source>
        <strain evidence="11 12">CLA-JM-H44</strain>
    </source>
</reference>
<dbReference type="InterPro" id="IPR036721">
    <property type="entry name" value="RCK_C_sf"/>
</dbReference>
<accession>A0ABV1DXK2</accession>
<evidence type="ECO:0000256" key="5">
    <source>
        <dbReference type="ARBA" id="ARBA00022692"/>
    </source>
</evidence>
<sequence length="471" mass="50889">MITMMLVGSLILLVCVTSSKLLYRFGVPALLIFLVLGMFFGSDGPGGIYFDNFDLARQLCSFGLVFIMFYGGLGTNWKMAKPVAVPSILLSTVGVVVTAVLTGLFCHFVLGTTLLEGLLVGSVVGSTDAASVFSILRSRKLNLKGGLASMLEVESGSNDPIAYMMTMVILSLMSAGGGNSIVLMVVCQLVFGLGLGFGLAKLAVWILRRVKFEIESYYLIFVAAVAILGYSLCEFIGGNGYLCVYIVGIVVGNSKIVHKRSLVHFFDGISWLMQIMLFFTLGLLSFPSHLPSILLPGILVSLFLILVARPAAVFGILCWFKRPVKQQLFVSWVGLRGAASIVFAIFAVTNVSGMENDLFHMVFFVALFSVAVQGTLIPFFAKKLDLVEESSPVLKTFTDYQEETGAVLKEYLIEPDSVWADKAIAEADIPEEILVVMIKRGGEVVVPKGSTVILPGDRLVLSANDFDGLPS</sequence>
<dbReference type="InterPro" id="IPR038770">
    <property type="entry name" value="Na+/solute_symporter_sf"/>
</dbReference>
<evidence type="ECO:0000256" key="1">
    <source>
        <dbReference type="ARBA" id="ARBA00004651"/>
    </source>
</evidence>
<dbReference type="PANTHER" id="PTHR32507">
    <property type="entry name" value="NA(+)/H(+) ANTIPORTER 1"/>
    <property type="match status" value="1"/>
</dbReference>
<feature type="transmembrane region" description="Helical" evidence="9">
    <location>
        <begin position="21"/>
        <end position="40"/>
    </location>
</feature>
<evidence type="ECO:0000259" key="10">
    <source>
        <dbReference type="PROSITE" id="PS51202"/>
    </source>
</evidence>
<keyword evidence="7" id="KW-0406">Ion transport</keyword>
<feature type="transmembrane region" description="Helical" evidence="9">
    <location>
        <begin position="269"/>
        <end position="287"/>
    </location>
</feature>
<dbReference type="Gene3D" id="3.30.70.1450">
    <property type="entry name" value="Regulator of K+ conductance, C-terminal domain"/>
    <property type="match status" value="1"/>
</dbReference>
<evidence type="ECO:0000256" key="6">
    <source>
        <dbReference type="ARBA" id="ARBA00022989"/>
    </source>
</evidence>
<dbReference type="NCBIfam" id="NF003716">
    <property type="entry name" value="PRK05326.1-3"/>
    <property type="match status" value="1"/>
</dbReference>
<dbReference type="Proteomes" id="UP001489509">
    <property type="component" value="Unassembled WGS sequence"/>
</dbReference>
<comment type="subcellular location">
    <subcellularLocation>
        <location evidence="1">Cell membrane</location>
        <topology evidence="1">Multi-pass membrane protein</topology>
    </subcellularLocation>
</comment>
<protein>
    <submittedName>
        <fullName evidence="11">Potassium/proton antiporter</fullName>
    </submittedName>
</protein>
<organism evidence="11 12">
    <name type="scientific">Solibaculum intestinale</name>
    <dbReference type="NCBI Taxonomy" id="3133165"/>
    <lineage>
        <taxon>Bacteria</taxon>
        <taxon>Bacillati</taxon>
        <taxon>Bacillota</taxon>
        <taxon>Clostridia</taxon>
        <taxon>Eubacteriales</taxon>
        <taxon>Oscillospiraceae</taxon>
        <taxon>Solibaculum</taxon>
    </lineage>
</organism>
<dbReference type="NCBIfam" id="NF003715">
    <property type="entry name" value="PRK05326.1-2"/>
    <property type="match status" value="1"/>
</dbReference>
<proteinExistence type="predicted"/>
<feature type="transmembrane region" description="Helical" evidence="9">
    <location>
        <begin position="216"/>
        <end position="232"/>
    </location>
</feature>
<feature type="transmembrane region" description="Helical" evidence="9">
    <location>
        <begin position="85"/>
        <end position="111"/>
    </location>
</feature>
<dbReference type="SUPFAM" id="SSF116726">
    <property type="entry name" value="TrkA C-terminal domain-like"/>
    <property type="match status" value="1"/>
</dbReference>
<dbReference type="InterPro" id="IPR006037">
    <property type="entry name" value="RCK_C"/>
</dbReference>
<dbReference type="Gene3D" id="1.20.1530.20">
    <property type="match status" value="1"/>
</dbReference>
<keyword evidence="6 9" id="KW-1133">Transmembrane helix</keyword>
<keyword evidence="2" id="KW-0813">Transport</keyword>
<keyword evidence="5 9" id="KW-0812">Transmembrane</keyword>
<evidence type="ECO:0000256" key="8">
    <source>
        <dbReference type="ARBA" id="ARBA00023136"/>
    </source>
</evidence>
<evidence type="ECO:0000256" key="2">
    <source>
        <dbReference type="ARBA" id="ARBA00022448"/>
    </source>
</evidence>
<evidence type="ECO:0000256" key="9">
    <source>
        <dbReference type="SAM" id="Phobius"/>
    </source>
</evidence>